<dbReference type="InterPro" id="IPR000727">
    <property type="entry name" value="T_SNARE_dom"/>
</dbReference>
<organism evidence="12">
    <name type="scientific">Aphanomyces astaci</name>
    <name type="common">Crayfish plague agent</name>
    <dbReference type="NCBI Taxonomy" id="112090"/>
    <lineage>
        <taxon>Eukaryota</taxon>
        <taxon>Sar</taxon>
        <taxon>Stramenopiles</taxon>
        <taxon>Oomycota</taxon>
        <taxon>Saprolegniomycetes</taxon>
        <taxon>Saprolegniales</taxon>
        <taxon>Verrucalvaceae</taxon>
        <taxon>Aphanomyces</taxon>
    </lineage>
</organism>
<accession>W4G7L2</accession>
<sequence length="349" mass="39001">MGSDITQEFHKLAKWKAHHRQEDKEDARHPSSPFMQTAVDILHDMQKIASFWEAKRKAYLNPAHFLPSKAMAFTDMEREELEDSVLDSYKLCEQRVGELKLLVFPAHGIPQQVVKVRSEVVHYLSDRIQRGVASTKDEQKKRLQRPFFLSKKLVPNGIDLSRQAIVLPKPNATSTSTCASTTSTPATTLSHEIDTQTSLDIPVPTTSTTTTTPTPPSVPSPLRTSTSSTTMPFQPPSDDAVVFTEAESRQFHAENVQLHRHLHEEIDAARRVEKQVHDIQGMMHQFASEIGGQAEKMHVVAQEAEAAADNVGHGNLSLKHAADHGHGFGFAIFCCYLAASTLLLFFHYY</sequence>
<keyword evidence="8 10" id="KW-0472">Membrane</keyword>
<feature type="region of interest" description="Disordered" evidence="9">
    <location>
        <begin position="171"/>
        <end position="234"/>
    </location>
</feature>
<dbReference type="PROSITE" id="PS50192">
    <property type="entry name" value="T_SNARE"/>
    <property type="match status" value="1"/>
</dbReference>
<evidence type="ECO:0000256" key="5">
    <source>
        <dbReference type="ARBA" id="ARBA00022927"/>
    </source>
</evidence>
<keyword evidence="6 10" id="KW-1133">Transmembrane helix</keyword>
<evidence type="ECO:0000256" key="8">
    <source>
        <dbReference type="ARBA" id="ARBA00023136"/>
    </source>
</evidence>
<dbReference type="PANTHER" id="PTHR15959:SF0">
    <property type="entry name" value="SYNTAXIN-18"/>
    <property type="match status" value="1"/>
</dbReference>
<dbReference type="GO" id="GO:0006890">
    <property type="term" value="P:retrograde vesicle-mediated transport, Golgi to endoplasmic reticulum"/>
    <property type="evidence" value="ECO:0007669"/>
    <property type="project" value="TreeGrafter"/>
</dbReference>
<dbReference type="GO" id="GO:0015031">
    <property type="term" value="P:protein transport"/>
    <property type="evidence" value="ECO:0007669"/>
    <property type="project" value="UniProtKB-KW"/>
</dbReference>
<dbReference type="EMBL" id="KI913139">
    <property type="protein sequence ID" value="ETV75692.1"/>
    <property type="molecule type" value="Genomic_DNA"/>
</dbReference>
<evidence type="ECO:0000313" key="12">
    <source>
        <dbReference type="EMBL" id="ETV75692.1"/>
    </source>
</evidence>
<protein>
    <recommendedName>
        <fullName evidence="11">t-SNARE coiled-coil homology domain-containing protein</fullName>
    </recommendedName>
</protein>
<evidence type="ECO:0000256" key="6">
    <source>
        <dbReference type="ARBA" id="ARBA00022989"/>
    </source>
</evidence>
<feature type="domain" description="T-SNARE coiled-coil homology" evidence="11">
    <location>
        <begin position="259"/>
        <end position="321"/>
    </location>
</feature>
<evidence type="ECO:0000256" key="7">
    <source>
        <dbReference type="ARBA" id="ARBA00023054"/>
    </source>
</evidence>
<keyword evidence="3" id="KW-0813">Transport</keyword>
<dbReference type="AlphaFoldDB" id="W4G7L2"/>
<reference evidence="12" key="1">
    <citation type="submission" date="2013-12" db="EMBL/GenBank/DDBJ databases">
        <title>The Genome Sequence of Aphanomyces astaci APO3.</title>
        <authorList>
            <consortium name="The Broad Institute Genomics Platform"/>
            <person name="Russ C."/>
            <person name="Tyler B."/>
            <person name="van West P."/>
            <person name="Dieguez-Uribeondo J."/>
            <person name="Young S.K."/>
            <person name="Zeng Q."/>
            <person name="Gargeya S."/>
            <person name="Fitzgerald M."/>
            <person name="Abouelleil A."/>
            <person name="Alvarado L."/>
            <person name="Chapman S.B."/>
            <person name="Gainer-Dewar J."/>
            <person name="Goldberg J."/>
            <person name="Griggs A."/>
            <person name="Gujja S."/>
            <person name="Hansen M."/>
            <person name="Howarth C."/>
            <person name="Imamovic A."/>
            <person name="Ireland A."/>
            <person name="Larimer J."/>
            <person name="McCowan C."/>
            <person name="Murphy C."/>
            <person name="Pearson M."/>
            <person name="Poon T.W."/>
            <person name="Priest M."/>
            <person name="Roberts A."/>
            <person name="Saif S."/>
            <person name="Shea T."/>
            <person name="Sykes S."/>
            <person name="Wortman J."/>
            <person name="Nusbaum C."/>
            <person name="Birren B."/>
        </authorList>
    </citation>
    <scope>NUCLEOTIDE SEQUENCE [LARGE SCALE GENOMIC DNA]</scope>
    <source>
        <strain evidence="12">APO3</strain>
    </source>
</reference>
<evidence type="ECO:0000256" key="9">
    <source>
        <dbReference type="SAM" id="MobiDB-lite"/>
    </source>
</evidence>
<evidence type="ECO:0000256" key="1">
    <source>
        <dbReference type="ARBA" id="ARBA00004211"/>
    </source>
</evidence>
<dbReference type="VEuPathDB" id="FungiDB:H257_10080"/>
<dbReference type="STRING" id="112090.W4G7L2"/>
<keyword evidence="5" id="KW-0653">Protein transport</keyword>
<dbReference type="GO" id="GO:0005783">
    <property type="term" value="C:endoplasmic reticulum"/>
    <property type="evidence" value="ECO:0007669"/>
    <property type="project" value="TreeGrafter"/>
</dbReference>
<feature type="compositionally biased region" description="Low complexity" evidence="9">
    <location>
        <begin position="220"/>
        <end position="230"/>
    </location>
</feature>
<keyword evidence="7" id="KW-0175">Coiled coil</keyword>
<comment type="subcellular location">
    <subcellularLocation>
        <location evidence="1">Membrane</location>
        <topology evidence="1">Single-pass type IV membrane protein</topology>
    </subcellularLocation>
</comment>
<evidence type="ECO:0000256" key="4">
    <source>
        <dbReference type="ARBA" id="ARBA00022692"/>
    </source>
</evidence>
<feature type="compositionally biased region" description="Low complexity" evidence="9">
    <location>
        <begin position="172"/>
        <end position="190"/>
    </location>
</feature>
<gene>
    <name evidence="12" type="ORF">H257_10080</name>
</gene>
<comment type="similarity">
    <text evidence="2">Belongs to the syntaxin family.</text>
</comment>
<keyword evidence="4 10" id="KW-0812">Transmembrane</keyword>
<dbReference type="RefSeq" id="XP_009834823.1">
    <property type="nucleotide sequence ID" value="XM_009836521.1"/>
</dbReference>
<name>W4G7L2_APHAT</name>
<evidence type="ECO:0000256" key="3">
    <source>
        <dbReference type="ARBA" id="ARBA00022448"/>
    </source>
</evidence>
<dbReference type="OrthoDB" id="342981at2759"/>
<evidence type="ECO:0000259" key="11">
    <source>
        <dbReference type="PROSITE" id="PS50192"/>
    </source>
</evidence>
<dbReference type="GeneID" id="20812076"/>
<feature type="compositionally biased region" description="Low complexity" evidence="9">
    <location>
        <begin position="202"/>
        <end position="212"/>
    </location>
</feature>
<evidence type="ECO:0000256" key="10">
    <source>
        <dbReference type="SAM" id="Phobius"/>
    </source>
</evidence>
<dbReference type="PANTHER" id="PTHR15959">
    <property type="entry name" value="SYNTAXIN-18"/>
    <property type="match status" value="1"/>
</dbReference>
<feature type="transmembrane region" description="Helical" evidence="10">
    <location>
        <begin position="327"/>
        <end position="346"/>
    </location>
</feature>
<evidence type="ECO:0000256" key="2">
    <source>
        <dbReference type="ARBA" id="ARBA00009063"/>
    </source>
</evidence>
<dbReference type="GO" id="GO:0031201">
    <property type="term" value="C:SNARE complex"/>
    <property type="evidence" value="ECO:0007669"/>
    <property type="project" value="TreeGrafter"/>
</dbReference>
<proteinExistence type="inferred from homology"/>
<dbReference type="Gene3D" id="1.20.5.110">
    <property type="match status" value="1"/>
</dbReference>